<keyword evidence="2" id="KW-0175">Coiled coil</keyword>
<dbReference type="RefSeq" id="WP_236113581.1">
    <property type="nucleotide sequence ID" value="NZ_JAKGTI010000001.1"/>
</dbReference>
<dbReference type="InterPro" id="IPR058625">
    <property type="entry name" value="MdtA-like_BSH"/>
</dbReference>
<proteinExistence type="inferred from homology"/>
<evidence type="ECO:0000313" key="5">
    <source>
        <dbReference type="EMBL" id="MCF4098044.1"/>
    </source>
</evidence>
<dbReference type="Pfam" id="PF25954">
    <property type="entry name" value="Beta-barrel_RND_2"/>
    <property type="match status" value="1"/>
</dbReference>
<evidence type="ECO:0000256" key="1">
    <source>
        <dbReference type="ARBA" id="ARBA00009477"/>
    </source>
</evidence>
<comment type="caution">
    <text evidence="5">The sequence shown here is derived from an EMBL/GenBank/DDBJ whole genome shotgun (WGS) entry which is preliminary data.</text>
</comment>
<dbReference type="Gene3D" id="2.40.420.20">
    <property type="match status" value="1"/>
</dbReference>
<dbReference type="Pfam" id="PF25917">
    <property type="entry name" value="BSH_RND"/>
    <property type="match status" value="1"/>
</dbReference>
<feature type="domain" description="Multidrug resistance protein MdtA-like barrel-sandwich hybrid" evidence="3">
    <location>
        <begin position="117"/>
        <end position="239"/>
    </location>
</feature>
<dbReference type="Proteomes" id="UP001201217">
    <property type="component" value="Unassembled WGS sequence"/>
</dbReference>
<feature type="coiled-coil region" evidence="2">
    <location>
        <begin position="62"/>
        <end position="92"/>
    </location>
</feature>
<dbReference type="Gene3D" id="2.40.30.170">
    <property type="match status" value="1"/>
</dbReference>
<name>A0ABS9E5B2_9HYPH</name>
<evidence type="ECO:0000256" key="2">
    <source>
        <dbReference type="SAM" id="Coils"/>
    </source>
</evidence>
<dbReference type="PANTHER" id="PTHR30469:SF29">
    <property type="entry name" value="BLR2860 PROTEIN"/>
    <property type="match status" value="1"/>
</dbReference>
<dbReference type="EMBL" id="JAKGTI010000001">
    <property type="protein sequence ID" value="MCF4098044.1"/>
    <property type="molecule type" value="Genomic_DNA"/>
</dbReference>
<feature type="coiled-coil region" evidence="2">
    <location>
        <begin position="188"/>
        <end position="215"/>
    </location>
</feature>
<protein>
    <submittedName>
        <fullName evidence="5">Efflux RND transporter periplasmic adaptor subunit</fullName>
    </submittedName>
</protein>
<keyword evidence="6" id="KW-1185">Reference proteome</keyword>
<dbReference type="Gene3D" id="2.40.50.100">
    <property type="match status" value="1"/>
</dbReference>
<dbReference type="InterPro" id="IPR006143">
    <property type="entry name" value="RND_pump_MFP"/>
</dbReference>
<evidence type="ECO:0000259" key="4">
    <source>
        <dbReference type="Pfam" id="PF25954"/>
    </source>
</evidence>
<evidence type="ECO:0000313" key="6">
    <source>
        <dbReference type="Proteomes" id="UP001201217"/>
    </source>
</evidence>
<comment type="similarity">
    <text evidence="1">Belongs to the membrane fusion protein (MFP) (TC 8.A.1) family.</text>
</comment>
<dbReference type="Gene3D" id="1.10.287.470">
    <property type="entry name" value="Helix hairpin bin"/>
    <property type="match status" value="1"/>
</dbReference>
<dbReference type="SUPFAM" id="SSF111369">
    <property type="entry name" value="HlyD-like secretion proteins"/>
    <property type="match status" value="1"/>
</dbReference>
<reference evidence="5 6" key="1">
    <citation type="submission" date="2022-01" db="EMBL/GenBank/DDBJ databases">
        <title>Maritalea mediterranea sp. nov., isolated from marine plastic residues from the Malva-rosa beach (Valencia, Spain).</title>
        <authorList>
            <person name="Vidal-Verdu A."/>
            <person name="Molina-Menor E."/>
            <person name="Pascual J."/>
            <person name="Pereto J."/>
            <person name="Porcar M."/>
        </authorList>
    </citation>
    <scope>NUCLEOTIDE SEQUENCE [LARGE SCALE GENOMIC DNA]</scope>
    <source>
        <strain evidence="5 6">P4.10X</strain>
    </source>
</reference>
<evidence type="ECO:0000259" key="3">
    <source>
        <dbReference type="Pfam" id="PF25917"/>
    </source>
</evidence>
<accession>A0ABS9E5B2</accession>
<sequence length="404" mass="42649">MRFLLSYGVAFLLLVGIGGWMASGYIVQGGQGPGNGETQVLDAVDLPGADKAKDLMTEFGLIESEEEANAAAADAQAEAEAEQAAADELQSVRTRTFTVEALPLEVTLRGNTKAKATVSIRAETTGILEKRHVEKGDVVEAGELLCTLDAGTREARLAQAEARYQQALADFETNKKLREKELAPTNTAAAFESSLKAAKAQLDEAKAELERTEIYAEAGGIVQDPMAQPGDMLSAGGTCVTLVQLNPLVFVGDVAESRIDAVRIGLPVTVKTVTGREVEGKVSYISPTANTATRAFPVEVELPNPNNDIRAGLTAEASAVLGSVPAHLVPQSVLTLDNDGTLGVRVVETGDKVAFYPVQIVRDSQSGIWVTGLPERVDIITVGQEYVVAGQQVVADNVSEETTS</sequence>
<organism evidence="5 6">
    <name type="scientific">Maritalea mediterranea</name>
    <dbReference type="NCBI Taxonomy" id="2909667"/>
    <lineage>
        <taxon>Bacteria</taxon>
        <taxon>Pseudomonadati</taxon>
        <taxon>Pseudomonadota</taxon>
        <taxon>Alphaproteobacteria</taxon>
        <taxon>Hyphomicrobiales</taxon>
        <taxon>Devosiaceae</taxon>
        <taxon>Maritalea</taxon>
    </lineage>
</organism>
<gene>
    <name evidence="5" type="ORF">L1I42_06020</name>
</gene>
<dbReference type="PANTHER" id="PTHR30469">
    <property type="entry name" value="MULTIDRUG RESISTANCE PROTEIN MDTA"/>
    <property type="match status" value="1"/>
</dbReference>
<dbReference type="InterPro" id="IPR058792">
    <property type="entry name" value="Beta-barrel_RND_2"/>
</dbReference>
<dbReference type="NCBIfam" id="TIGR01730">
    <property type="entry name" value="RND_mfp"/>
    <property type="match status" value="1"/>
</dbReference>
<feature type="domain" description="CusB-like beta-barrel" evidence="4">
    <location>
        <begin position="253"/>
        <end position="318"/>
    </location>
</feature>